<dbReference type="GO" id="GO:0008194">
    <property type="term" value="F:UDP-glycosyltransferase activity"/>
    <property type="evidence" value="ECO:0007669"/>
    <property type="project" value="InterPro"/>
</dbReference>
<dbReference type="PANTHER" id="PTHR48050:SF13">
    <property type="entry name" value="STEROL 3-BETA-GLUCOSYLTRANSFERASE UGT80A2"/>
    <property type="match status" value="1"/>
</dbReference>
<dbReference type="Gene3D" id="3.40.50.2000">
    <property type="entry name" value="Glycogen Phosphorylase B"/>
    <property type="match status" value="2"/>
</dbReference>
<gene>
    <name evidence="1" type="ORF">OJF2_02610</name>
</gene>
<dbReference type="EC" id="2.4.1.276" evidence="1"/>
<protein>
    <submittedName>
        <fullName evidence="1">MurG-like transferase</fullName>
        <ecNumber evidence="1">2.4.1.276</ecNumber>
    </submittedName>
</protein>
<dbReference type="InterPro" id="IPR050426">
    <property type="entry name" value="Glycosyltransferase_28"/>
</dbReference>
<keyword evidence="1" id="KW-0328">Glycosyltransferase</keyword>
<dbReference type="GO" id="GO:0017000">
    <property type="term" value="P:antibiotic biosynthetic process"/>
    <property type="evidence" value="ECO:0007669"/>
    <property type="project" value="UniProtKB-ARBA"/>
</dbReference>
<dbReference type="CDD" id="cd03784">
    <property type="entry name" value="GT1_Gtf-like"/>
    <property type="match status" value="1"/>
</dbReference>
<evidence type="ECO:0000313" key="1">
    <source>
        <dbReference type="EMBL" id="QEH31796.1"/>
    </source>
</evidence>
<accession>A0A5B9VTG2</accession>
<dbReference type="KEGG" id="agv:OJF2_02610"/>
<dbReference type="AlphaFoldDB" id="A0A5B9VTG2"/>
<organism evidence="1 2">
    <name type="scientific">Aquisphaera giovannonii</name>
    <dbReference type="NCBI Taxonomy" id="406548"/>
    <lineage>
        <taxon>Bacteria</taxon>
        <taxon>Pseudomonadati</taxon>
        <taxon>Planctomycetota</taxon>
        <taxon>Planctomycetia</taxon>
        <taxon>Isosphaerales</taxon>
        <taxon>Isosphaeraceae</taxon>
        <taxon>Aquisphaera</taxon>
    </lineage>
</organism>
<evidence type="ECO:0000313" key="2">
    <source>
        <dbReference type="Proteomes" id="UP000324233"/>
    </source>
</evidence>
<dbReference type="InterPro" id="IPR002213">
    <property type="entry name" value="UDP_glucos_trans"/>
</dbReference>
<dbReference type="FunFam" id="3.40.50.2000:FF:000072">
    <property type="entry name" value="Glycosyl transferase"/>
    <property type="match status" value="1"/>
</dbReference>
<sequence>MDGVGPGGYNPAPGPGMVPGRRGGLGFGGGRVIHVGIVCPNSPGHVNPMIALADAVRARGRRVTFFLMGEPPAPVAAAGFEAVSLGGTVFPAEEYRAAFLRLGSLQGRAALDYTIALFRRSAEAALAVGPGVVREAGVTHLLVDQASTTGGTVADQLGLPFATVCNALILHPDPDAPPYFTPWVPGKSGWTRLRNRIAWAGLGRKTRPILDLIREHRRRHGLTVPRRLADTWSTRLQISQQPAAFEFPRSALPASFRFAGPLRLPGGYPRVDFPWDRLDGRPLIYASLGTLQNRVASAFRTIAEACDGLEAQLVISTGHGVAPEALGDLPGRPVVVPYAPQLELLSRAALAVTHAGLNTALDALSLGVPMVATPVTNEQPGIAARIAWTGSGEALPSLDRLTPAAIRPAILRVLRDPSYRHAAARIRTSILAAGGASRAAEWIDAELIGTPRLPEVVEPQYQDVARPASAPSDR</sequence>
<dbReference type="GO" id="GO:0016758">
    <property type="term" value="F:hexosyltransferase activity"/>
    <property type="evidence" value="ECO:0007669"/>
    <property type="project" value="UniProtKB-ARBA"/>
</dbReference>
<reference evidence="1 2" key="1">
    <citation type="submission" date="2019-08" db="EMBL/GenBank/DDBJ databases">
        <title>Deep-cultivation of Planctomycetes and their phenomic and genomic characterization uncovers novel biology.</title>
        <authorList>
            <person name="Wiegand S."/>
            <person name="Jogler M."/>
            <person name="Boedeker C."/>
            <person name="Pinto D."/>
            <person name="Vollmers J."/>
            <person name="Rivas-Marin E."/>
            <person name="Kohn T."/>
            <person name="Peeters S.H."/>
            <person name="Heuer A."/>
            <person name="Rast P."/>
            <person name="Oberbeckmann S."/>
            <person name="Bunk B."/>
            <person name="Jeske O."/>
            <person name="Meyerdierks A."/>
            <person name="Storesund J.E."/>
            <person name="Kallscheuer N."/>
            <person name="Luecker S."/>
            <person name="Lage O.M."/>
            <person name="Pohl T."/>
            <person name="Merkel B.J."/>
            <person name="Hornburger P."/>
            <person name="Mueller R.-W."/>
            <person name="Bruemmer F."/>
            <person name="Labrenz M."/>
            <person name="Spormann A.M."/>
            <person name="Op den Camp H."/>
            <person name="Overmann J."/>
            <person name="Amann R."/>
            <person name="Jetten M.S.M."/>
            <person name="Mascher T."/>
            <person name="Medema M.H."/>
            <person name="Devos D.P."/>
            <person name="Kaster A.-K."/>
            <person name="Ovreas L."/>
            <person name="Rohde M."/>
            <person name="Galperin M.Y."/>
            <person name="Jogler C."/>
        </authorList>
    </citation>
    <scope>NUCLEOTIDE SEQUENCE [LARGE SCALE GENOMIC DNA]</scope>
    <source>
        <strain evidence="1 2">OJF2</strain>
    </source>
</reference>
<keyword evidence="1" id="KW-0808">Transferase</keyword>
<name>A0A5B9VTG2_9BACT</name>
<dbReference type="SUPFAM" id="SSF53756">
    <property type="entry name" value="UDP-Glycosyltransferase/glycogen phosphorylase"/>
    <property type="match status" value="1"/>
</dbReference>
<proteinExistence type="predicted"/>
<dbReference type="Proteomes" id="UP000324233">
    <property type="component" value="Chromosome"/>
</dbReference>
<dbReference type="Pfam" id="PF00201">
    <property type="entry name" value="UDPGT"/>
    <property type="match status" value="1"/>
</dbReference>
<dbReference type="PANTHER" id="PTHR48050">
    <property type="entry name" value="STEROL 3-BETA-GLUCOSYLTRANSFERASE"/>
    <property type="match status" value="1"/>
</dbReference>
<dbReference type="EMBL" id="CP042997">
    <property type="protein sequence ID" value="QEH31796.1"/>
    <property type="molecule type" value="Genomic_DNA"/>
</dbReference>
<keyword evidence="2" id="KW-1185">Reference proteome</keyword>